<evidence type="ECO:0000256" key="11">
    <source>
        <dbReference type="SAM" id="MobiDB-lite"/>
    </source>
</evidence>
<keyword evidence="14" id="KW-1185">Reference proteome</keyword>
<name>A0ABU0YFK4_9PROT</name>
<evidence type="ECO:0000256" key="10">
    <source>
        <dbReference type="RuleBase" id="RU003879"/>
    </source>
</evidence>
<keyword evidence="6 10" id="KW-0812">Transmembrane</keyword>
<keyword evidence="5" id="KW-0132">Cell division</keyword>
<evidence type="ECO:0000256" key="4">
    <source>
        <dbReference type="ARBA" id="ARBA00022519"/>
    </source>
</evidence>
<keyword evidence="9" id="KW-0131">Cell cycle</keyword>
<dbReference type="InterPro" id="IPR003400">
    <property type="entry name" value="ExbD"/>
</dbReference>
<reference evidence="14" key="1">
    <citation type="submission" date="2023-08" db="EMBL/GenBank/DDBJ databases">
        <title>Rhodospirillaceae gen. nov., a novel taxon isolated from the Yangtze River Yuezi River estuary sludge.</title>
        <authorList>
            <person name="Ruan L."/>
        </authorList>
    </citation>
    <scope>NUCLEOTIDE SEQUENCE [LARGE SCALE GENOMIC DNA]</scope>
    <source>
        <strain evidence="14">R-7</strain>
    </source>
</reference>
<dbReference type="Gene3D" id="3.30.420.270">
    <property type="match status" value="1"/>
</dbReference>
<evidence type="ECO:0000313" key="13">
    <source>
        <dbReference type="EMBL" id="MDQ7246498.1"/>
    </source>
</evidence>
<dbReference type="RefSeq" id="WP_379953888.1">
    <property type="nucleotide sequence ID" value="NZ_JAUYVI010000001.1"/>
</dbReference>
<comment type="similarity">
    <text evidence="2 10">Belongs to the ExbD/TolR family.</text>
</comment>
<dbReference type="EMBL" id="JAUYVI010000001">
    <property type="protein sequence ID" value="MDQ7246498.1"/>
    <property type="molecule type" value="Genomic_DNA"/>
</dbReference>
<sequence length="168" mass="17874">MAVKLGHHGRARGYGARRKAQPMSEINVTPMVDVMLVLLVIFMVTAPLLTVGVPVQLPKTKAAAMTNPDEPIVVSVEKDGGVFLQETRIELDQLGPRLAAITANKPDTTIYVRADQDTNYGTFAQVLAELQASGFSKVGLVTDSKTPGDTSPSKPSGGDSKDKSKPTK</sequence>
<evidence type="ECO:0000256" key="12">
    <source>
        <dbReference type="SAM" id="Phobius"/>
    </source>
</evidence>
<dbReference type="Pfam" id="PF02472">
    <property type="entry name" value="ExbD"/>
    <property type="match status" value="1"/>
</dbReference>
<keyword evidence="10" id="KW-0813">Transport</keyword>
<dbReference type="InterPro" id="IPR014168">
    <property type="entry name" value="Tol-Pal_TolR"/>
</dbReference>
<evidence type="ECO:0000313" key="14">
    <source>
        <dbReference type="Proteomes" id="UP001230156"/>
    </source>
</evidence>
<proteinExistence type="inferred from homology"/>
<gene>
    <name evidence="13" type="primary">tolR</name>
    <name evidence="13" type="ORF">Q8A70_02420</name>
</gene>
<organism evidence="13 14">
    <name type="scientific">Dongia sedimenti</name>
    <dbReference type="NCBI Taxonomy" id="3064282"/>
    <lineage>
        <taxon>Bacteria</taxon>
        <taxon>Pseudomonadati</taxon>
        <taxon>Pseudomonadota</taxon>
        <taxon>Alphaproteobacteria</taxon>
        <taxon>Rhodospirillales</taxon>
        <taxon>Dongiaceae</taxon>
        <taxon>Dongia</taxon>
    </lineage>
</organism>
<evidence type="ECO:0000256" key="9">
    <source>
        <dbReference type="ARBA" id="ARBA00023306"/>
    </source>
</evidence>
<feature type="compositionally biased region" description="Low complexity" evidence="11">
    <location>
        <begin position="144"/>
        <end position="158"/>
    </location>
</feature>
<protein>
    <submittedName>
        <fullName evidence="13">Protein TolR</fullName>
    </submittedName>
</protein>
<feature type="compositionally biased region" description="Basic and acidic residues" evidence="11">
    <location>
        <begin position="159"/>
        <end position="168"/>
    </location>
</feature>
<dbReference type="PANTHER" id="PTHR30558">
    <property type="entry name" value="EXBD MEMBRANE COMPONENT OF PMF-DRIVEN MACROMOLECULE IMPORT SYSTEM"/>
    <property type="match status" value="1"/>
</dbReference>
<dbReference type="PANTHER" id="PTHR30558:SF7">
    <property type="entry name" value="TOL-PAL SYSTEM PROTEIN TOLR"/>
    <property type="match status" value="1"/>
</dbReference>
<evidence type="ECO:0000256" key="1">
    <source>
        <dbReference type="ARBA" id="ARBA00004162"/>
    </source>
</evidence>
<evidence type="ECO:0000256" key="8">
    <source>
        <dbReference type="ARBA" id="ARBA00023136"/>
    </source>
</evidence>
<keyword evidence="4" id="KW-0997">Cell inner membrane</keyword>
<keyword evidence="7 12" id="KW-1133">Transmembrane helix</keyword>
<evidence type="ECO:0000256" key="3">
    <source>
        <dbReference type="ARBA" id="ARBA00022475"/>
    </source>
</evidence>
<dbReference type="NCBIfam" id="TIGR02801">
    <property type="entry name" value="tolR"/>
    <property type="match status" value="1"/>
</dbReference>
<accession>A0ABU0YFK4</accession>
<evidence type="ECO:0000256" key="6">
    <source>
        <dbReference type="ARBA" id="ARBA00022692"/>
    </source>
</evidence>
<dbReference type="Proteomes" id="UP001230156">
    <property type="component" value="Unassembled WGS sequence"/>
</dbReference>
<comment type="subcellular location">
    <subcellularLocation>
        <location evidence="1">Cell membrane</location>
        <topology evidence="1">Single-pass membrane protein</topology>
    </subcellularLocation>
    <subcellularLocation>
        <location evidence="10">Cell membrane</location>
        <topology evidence="10">Single-pass type II membrane protein</topology>
    </subcellularLocation>
</comment>
<comment type="caution">
    <text evidence="13">The sequence shown here is derived from an EMBL/GenBank/DDBJ whole genome shotgun (WGS) entry which is preliminary data.</text>
</comment>
<keyword evidence="8 12" id="KW-0472">Membrane</keyword>
<evidence type="ECO:0000256" key="7">
    <source>
        <dbReference type="ARBA" id="ARBA00022989"/>
    </source>
</evidence>
<evidence type="ECO:0000256" key="5">
    <source>
        <dbReference type="ARBA" id="ARBA00022618"/>
    </source>
</evidence>
<keyword evidence="10" id="KW-0653">Protein transport</keyword>
<feature type="transmembrane region" description="Helical" evidence="12">
    <location>
        <begin position="34"/>
        <end position="55"/>
    </location>
</feature>
<evidence type="ECO:0000256" key="2">
    <source>
        <dbReference type="ARBA" id="ARBA00005811"/>
    </source>
</evidence>
<keyword evidence="3" id="KW-1003">Cell membrane</keyword>
<feature type="region of interest" description="Disordered" evidence="11">
    <location>
        <begin position="139"/>
        <end position="168"/>
    </location>
</feature>